<evidence type="ECO:0000313" key="2">
    <source>
        <dbReference type="Proteomes" id="UP001163846"/>
    </source>
</evidence>
<dbReference type="SUPFAM" id="SSF52047">
    <property type="entry name" value="RNI-like"/>
    <property type="match status" value="1"/>
</dbReference>
<keyword evidence="2" id="KW-1185">Reference proteome</keyword>
<dbReference type="EMBL" id="MU806683">
    <property type="protein sequence ID" value="KAJ3833504.1"/>
    <property type="molecule type" value="Genomic_DNA"/>
</dbReference>
<protein>
    <submittedName>
        <fullName evidence="1">Uncharacterized protein</fullName>
    </submittedName>
</protein>
<proteinExistence type="predicted"/>
<sequence>MTLTSTPLHLLTASKPVPQLSSMQMYPSLPNELLHSIVEYIAYTPKLPNSRSKSSFKSASPELLALSVANWQLRRVCLPLLFADIALRRIKDTSQLECYLTHFSRFTRVLVMDNNRTSTEDHIISQILPQLKQLQIVELPDCQNRTDLLRTILALPTVTSVLVNDLPGESMCDHGLSKVVLDRISSTTALSSEFEKYVDRGMNITCLELSENNLLNNQFQFKIFPGLKEIRIVNHRTRDSLSWLSVLSPTHPALNEVWLRGRICGGLKDFDYLAPPFLSPLIKESRRRGLHETFTIKSIGLHRAVGQSSQGWYVIGLTLEATSPSTSLIVILALVASSFPKLEKLTFNLGPWREPERMYDIDDLVSVFARFSSLRILYLNKVFGWLKFKPEIEKLMPPVRSVKPTAMADMKARAESGLLLFVSRLAKQVRTLDSIRIYETYQKWDDILDKPTKSWAIQGWLHVLNGDRDVSRTLVSNIYEL</sequence>
<gene>
    <name evidence="1" type="ORF">F5878DRAFT_728787</name>
</gene>
<evidence type="ECO:0000313" key="1">
    <source>
        <dbReference type="EMBL" id="KAJ3833504.1"/>
    </source>
</evidence>
<accession>A0AA38U710</accession>
<name>A0AA38U710_9AGAR</name>
<dbReference type="Proteomes" id="UP001163846">
    <property type="component" value="Unassembled WGS sequence"/>
</dbReference>
<dbReference type="AlphaFoldDB" id="A0AA38U710"/>
<organism evidence="1 2">
    <name type="scientific">Lentinula raphanica</name>
    <dbReference type="NCBI Taxonomy" id="153919"/>
    <lineage>
        <taxon>Eukaryota</taxon>
        <taxon>Fungi</taxon>
        <taxon>Dikarya</taxon>
        <taxon>Basidiomycota</taxon>
        <taxon>Agaricomycotina</taxon>
        <taxon>Agaricomycetes</taxon>
        <taxon>Agaricomycetidae</taxon>
        <taxon>Agaricales</taxon>
        <taxon>Marasmiineae</taxon>
        <taxon>Omphalotaceae</taxon>
        <taxon>Lentinula</taxon>
    </lineage>
</organism>
<reference evidence="1" key="1">
    <citation type="submission" date="2022-08" db="EMBL/GenBank/DDBJ databases">
        <authorList>
            <consortium name="DOE Joint Genome Institute"/>
            <person name="Min B."/>
            <person name="Riley R."/>
            <person name="Sierra-Patev S."/>
            <person name="Naranjo-Ortiz M."/>
            <person name="Looney B."/>
            <person name="Konkel Z."/>
            <person name="Slot J.C."/>
            <person name="Sakamoto Y."/>
            <person name="Steenwyk J.L."/>
            <person name="Rokas A."/>
            <person name="Carro J."/>
            <person name="Camarero S."/>
            <person name="Ferreira P."/>
            <person name="Molpeceres G."/>
            <person name="Ruiz-Duenas F.J."/>
            <person name="Serrano A."/>
            <person name="Henrissat B."/>
            <person name="Drula E."/>
            <person name="Hughes K.W."/>
            <person name="Mata J.L."/>
            <person name="Ishikawa N.K."/>
            <person name="Vargas-Isla R."/>
            <person name="Ushijima S."/>
            <person name="Smith C.A."/>
            <person name="Ahrendt S."/>
            <person name="Andreopoulos W."/>
            <person name="He G."/>
            <person name="Labutti K."/>
            <person name="Lipzen A."/>
            <person name="Ng V."/>
            <person name="Sandor L."/>
            <person name="Barry K."/>
            <person name="Martinez A.T."/>
            <person name="Xiao Y."/>
            <person name="Gibbons J.G."/>
            <person name="Terashima K."/>
            <person name="Hibbett D.S."/>
            <person name="Grigoriev I.V."/>
        </authorList>
    </citation>
    <scope>NUCLEOTIDE SEQUENCE</scope>
    <source>
        <strain evidence="1">TFB9207</strain>
    </source>
</reference>
<comment type="caution">
    <text evidence="1">The sequence shown here is derived from an EMBL/GenBank/DDBJ whole genome shotgun (WGS) entry which is preliminary data.</text>
</comment>